<dbReference type="GO" id="GO:0003916">
    <property type="term" value="F:DNA topoisomerase activity"/>
    <property type="evidence" value="ECO:0007669"/>
    <property type="project" value="InterPro"/>
</dbReference>
<feature type="domain" description="Replication protein RepB C-terminal" evidence="3">
    <location>
        <begin position="130"/>
        <end position="184"/>
    </location>
</feature>
<evidence type="ECO:0000259" key="2">
    <source>
        <dbReference type="Pfam" id="PF01719"/>
    </source>
</evidence>
<sequence>MIKNRRANKWTFLLYQDSAPENHKEILERMGVPFVLSPWHDKDINEETGEFKKTHRHGVLFFDSLKSESQVSELLTEKLNTPKHVEAVMSPTGMFHYLTHAQNSEKTQYDVKDIVAGCGFDLEQFIIENSKDNYLETAIDIINEYNFTEFGSLVNYARKNEPILLKLIVQKPFFFVKLLDSLRYNKNKQDYMIKQIKEDEAYYRKQYRENKEQQKKKEDDLLYLKQDYIREKKRLKEKNEEYRRNQNSHRENNHLKDKEMDR</sequence>
<dbReference type="Pfam" id="PF21861">
    <property type="entry name" value="RepB_C"/>
    <property type="match status" value="1"/>
</dbReference>
<organism evidence="4 5">
    <name type="scientific">Streptococcus parasanguinis</name>
    <dbReference type="NCBI Taxonomy" id="1318"/>
    <lineage>
        <taxon>Bacteria</taxon>
        <taxon>Bacillati</taxon>
        <taxon>Bacillota</taxon>
        <taxon>Bacilli</taxon>
        <taxon>Lactobacillales</taxon>
        <taxon>Streptococcaceae</taxon>
        <taxon>Streptococcus</taxon>
    </lineage>
</organism>
<feature type="domain" description="Plasmid replication protein origin binding" evidence="2">
    <location>
        <begin position="3"/>
        <end position="123"/>
    </location>
</feature>
<reference evidence="4 5" key="1">
    <citation type="journal article" date="2019" name="Nat. Med.">
        <title>A library of human gut bacterial isolates paired with longitudinal multiomics data enables mechanistic microbiome research.</title>
        <authorList>
            <person name="Poyet M."/>
            <person name="Groussin M."/>
            <person name="Gibbons S.M."/>
            <person name="Avila-Pacheco J."/>
            <person name="Jiang X."/>
            <person name="Kearney S.M."/>
            <person name="Perrotta A.R."/>
            <person name="Berdy B."/>
            <person name="Zhao S."/>
            <person name="Lieberman T.D."/>
            <person name="Swanson P.K."/>
            <person name="Smith M."/>
            <person name="Roesemann S."/>
            <person name="Alexander J.E."/>
            <person name="Rich S.A."/>
            <person name="Livny J."/>
            <person name="Vlamakis H."/>
            <person name="Clish C."/>
            <person name="Bullock K."/>
            <person name="Deik A."/>
            <person name="Scott J."/>
            <person name="Pierce K.A."/>
            <person name="Xavier R.J."/>
            <person name="Alm E.J."/>
        </authorList>
    </citation>
    <scope>NUCLEOTIDE SEQUENCE [LARGE SCALE GENOMIC DNA]</scope>
    <source>
        <strain evidence="4 5">BIOML-A1</strain>
    </source>
</reference>
<dbReference type="Pfam" id="PF01719">
    <property type="entry name" value="Rep_OBD"/>
    <property type="match status" value="1"/>
</dbReference>
<dbReference type="InterPro" id="IPR002631">
    <property type="entry name" value="Plasmid_rep_OBD"/>
</dbReference>
<comment type="caution">
    <text evidence="4">The sequence shown here is derived from an EMBL/GenBank/DDBJ whole genome shotgun (WGS) entry which is preliminary data.</text>
</comment>
<proteinExistence type="predicted"/>
<dbReference type="GO" id="GO:0005727">
    <property type="term" value="C:extrachromosomal circular DNA"/>
    <property type="evidence" value="ECO:0007669"/>
    <property type="project" value="InterPro"/>
</dbReference>
<evidence type="ECO:0000313" key="4">
    <source>
        <dbReference type="EMBL" id="MTS54940.1"/>
    </source>
</evidence>
<dbReference type="Gene3D" id="3.40.1310.30">
    <property type="match status" value="1"/>
</dbReference>
<feature type="compositionally biased region" description="Basic and acidic residues" evidence="1">
    <location>
        <begin position="237"/>
        <end position="262"/>
    </location>
</feature>
<evidence type="ECO:0000313" key="5">
    <source>
        <dbReference type="Proteomes" id="UP000441330"/>
    </source>
</evidence>
<gene>
    <name evidence="4" type="ORF">GMC94_08750</name>
</gene>
<dbReference type="InterPro" id="IPR053923">
    <property type="entry name" value="RepB_C"/>
</dbReference>
<evidence type="ECO:0000259" key="3">
    <source>
        <dbReference type="Pfam" id="PF21861"/>
    </source>
</evidence>
<accession>A0A7X2X550</accession>
<dbReference type="EMBL" id="WMZJ01000006">
    <property type="protein sequence ID" value="MTS54940.1"/>
    <property type="molecule type" value="Genomic_DNA"/>
</dbReference>
<dbReference type="GO" id="GO:0003677">
    <property type="term" value="F:DNA binding"/>
    <property type="evidence" value="ECO:0007669"/>
    <property type="project" value="InterPro"/>
</dbReference>
<dbReference type="AlphaFoldDB" id="A0A7X2X550"/>
<dbReference type="GO" id="GO:0006260">
    <property type="term" value="P:DNA replication"/>
    <property type="evidence" value="ECO:0007669"/>
    <property type="project" value="InterPro"/>
</dbReference>
<dbReference type="Proteomes" id="UP000441330">
    <property type="component" value="Unassembled WGS sequence"/>
</dbReference>
<name>A0A7X2X550_STRPA</name>
<evidence type="ECO:0000256" key="1">
    <source>
        <dbReference type="SAM" id="MobiDB-lite"/>
    </source>
</evidence>
<protein>
    <submittedName>
        <fullName evidence="4">Replication protein RepB</fullName>
    </submittedName>
</protein>
<feature type="region of interest" description="Disordered" evidence="1">
    <location>
        <begin position="235"/>
        <end position="262"/>
    </location>
</feature>